<evidence type="ECO:0000256" key="7">
    <source>
        <dbReference type="ARBA" id="ARBA00022962"/>
    </source>
</evidence>
<comment type="similarity">
    <text evidence="2 8">In the C-terminal section; belongs to the purine/pyrimidine phosphoribosyltransferase family.</text>
</comment>
<feature type="binding site" evidence="11">
    <location>
        <position position="425"/>
    </location>
    <ligand>
        <name>[4Fe-4S] cluster</name>
        <dbReference type="ChEBI" id="CHEBI:49883"/>
    </ligand>
</feature>
<dbReference type="CDD" id="cd06223">
    <property type="entry name" value="PRTases_typeI"/>
    <property type="match status" value="1"/>
</dbReference>
<protein>
    <recommendedName>
        <fullName evidence="3 8">Amidophosphoribosyltransferase</fullName>
        <shortName evidence="8">ATase</shortName>
        <ecNumber evidence="3 8">2.4.2.14</ecNumber>
    </recommendedName>
    <alternativeName>
        <fullName evidence="8">Glutamine phosphoribosylpyrophosphate amidotransferase</fullName>
    </alternativeName>
</protein>
<dbReference type="Proteomes" id="UP000231198">
    <property type="component" value="Unassembled WGS sequence"/>
</dbReference>
<dbReference type="Gene3D" id="3.60.20.10">
    <property type="entry name" value="Glutamine Phosphoribosylpyrophosphate, subunit 1, domain 1"/>
    <property type="match status" value="1"/>
</dbReference>
<dbReference type="EMBL" id="PEZG01000019">
    <property type="protein sequence ID" value="PIS15978.1"/>
    <property type="molecule type" value="Genomic_DNA"/>
</dbReference>
<evidence type="ECO:0000256" key="8">
    <source>
        <dbReference type="PIRNR" id="PIRNR000485"/>
    </source>
</evidence>
<feature type="binding site" evidence="11">
    <location>
        <position position="492"/>
    </location>
    <ligand>
        <name>[4Fe-4S] cluster</name>
        <dbReference type="ChEBI" id="CHEBI:49883"/>
    </ligand>
</feature>
<dbReference type="Pfam" id="PF13522">
    <property type="entry name" value="GATase_6"/>
    <property type="match status" value="1"/>
</dbReference>
<dbReference type="EC" id="2.4.2.14" evidence="3 8"/>
<accession>A0A2H0WVN3</accession>
<dbReference type="GO" id="GO:0046872">
    <property type="term" value="F:metal ion binding"/>
    <property type="evidence" value="ECO:0007669"/>
    <property type="project" value="UniProtKB-KW"/>
</dbReference>
<feature type="binding site" evidence="11">
    <location>
        <position position="257"/>
    </location>
    <ligand>
        <name>[4Fe-4S] cluster</name>
        <dbReference type="ChEBI" id="CHEBI:49883"/>
    </ligand>
</feature>
<comment type="cofactor">
    <cofactor evidence="11">
        <name>[4Fe-4S] cluster</name>
        <dbReference type="ChEBI" id="CHEBI:49883"/>
    </cofactor>
    <text evidence="11">Binds 1 [4Fe-4S] cluster per subunit.</text>
</comment>
<dbReference type="InterPro" id="IPR029055">
    <property type="entry name" value="Ntn_hydrolases_N"/>
</dbReference>
<dbReference type="PANTHER" id="PTHR11907">
    <property type="entry name" value="AMIDOPHOSPHORIBOSYLTRANSFERASE"/>
    <property type="match status" value="1"/>
</dbReference>
<dbReference type="InterPro" id="IPR029057">
    <property type="entry name" value="PRTase-like"/>
</dbReference>
<name>A0A2H0WVN3_9BACT</name>
<comment type="catalytic activity">
    <reaction evidence="8">
        <text>5-phospho-beta-D-ribosylamine + L-glutamate + diphosphate = 5-phospho-alpha-D-ribose 1-diphosphate + L-glutamine + H2O</text>
        <dbReference type="Rhea" id="RHEA:14905"/>
        <dbReference type="ChEBI" id="CHEBI:15377"/>
        <dbReference type="ChEBI" id="CHEBI:29985"/>
        <dbReference type="ChEBI" id="CHEBI:33019"/>
        <dbReference type="ChEBI" id="CHEBI:58017"/>
        <dbReference type="ChEBI" id="CHEBI:58359"/>
        <dbReference type="ChEBI" id="CHEBI:58681"/>
        <dbReference type="EC" id="2.4.2.14"/>
    </reaction>
</comment>
<feature type="binding site" evidence="10">
    <location>
        <position position="319"/>
    </location>
    <ligand>
        <name>Mg(2+)</name>
        <dbReference type="ChEBI" id="CHEBI:18420"/>
    </ligand>
</feature>
<keyword evidence="4 8" id="KW-0328">Glycosyltransferase</keyword>
<keyword evidence="10" id="KW-0460">Magnesium</keyword>
<comment type="caution">
    <text evidence="13">The sequence shown here is derived from an EMBL/GenBank/DDBJ whole genome shotgun (WGS) entry which is preliminary data.</text>
</comment>
<feature type="domain" description="Glutamine amidotransferase type-2" evidence="12">
    <location>
        <begin position="20"/>
        <end position="242"/>
    </location>
</feature>
<dbReference type="GO" id="GO:0051536">
    <property type="term" value="F:iron-sulfur cluster binding"/>
    <property type="evidence" value="ECO:0007669"/>
    <property type="project" value="UniProtKB-KW"/>
</dbReference>
<feature type="binding site" evidence="10">
    <location>
        <position position="388"/>
    </location>
    <ligand>
        <name>Mg(2+)</name>
        <dbReference type="ChEBI" id="CHEBI:18420"/>
    </ligand>
</feature>
<evidence type="ECO:0000256" key="1">
    <source>
        <dbReference type="ARBA" id="ARBA00005209"/>
    </source>
</evidence>
<dbReference type="SUPFAM" id="SSF56235">
    <property type="entry name" value="N-terminal nucleophile aminohydrolases (Ntn hydrolases)"/>
    <property type="match status" value="1"/>
</dbReference>
<evidence type="ECO:0000256" key="6">
    <source>
        <dbReference type="ARBA" id="ARBA00022755"/>
    </source>
</evidence>
<dbReference type="InterPro" id="IPR005854">
    <property type="entry name" value="PurF"/>
</dbReference>
<dbReference type="InterPro" id="IPR017932">
    <property type="entry name" value="GATase_2_dom"/>
</dbReference>
<dbReference type="AlphaFoldDB" id="A0A2H0WVN3"/>
<evidence type="ECO:0000256" key="3">
    <source>
        <dbReference type="ARBA" id="ARBA00011941"/>
    </source>
</evidence>
<keyword evidence="7" id="KW-0315">Glutamine amidotransferase</keyword>
<feature type="binding site" evidence="11">
    <location>
        <position position="495"/>
    </location>
    <ligand>
        <name>[4Fe-4S] cluster</name>
        <dbReference type="ChEBI" id="CHEBI:49883"/>
    </ligand>
</feature>
<evidence type="ECO:0000256" key="5">
    <source>
        <dbReference type="ARBA" id="ARBA00022679"/>
    </source>
</evidence>
<dbReference type="GO" id="GO:0004044">
    <property type="term" value="F:amidophosphoribosyltransferase activity"/>
    <property type="evidence" value="ECO:0007669"/>
    <property type="project" value="UniProtKB-EC"/>
</dbReference>
<comment type="cofactor">
    <cofactor evidence="10">
        <name>Mg(2+)</name>
        <dbReference type="ChEBI" id="CHEBI:18420"/>
    </cofactor>
    <text evidence="10">Binds 1 Mg(2+) ion per subunit.</text>
</comment>
<feature type="binding site" evidence="10">
    <location>
        <position position="389"/>
    </location>
    <ligand>
        <name>Mg(2+)</name>
        <dbReference type="ChEBI" id="CHEBI:18420"/>
    </ligand>
</feature>
<gene>
    <name evidence="13" type="ORF">COT62_00755</name>
</gene>
<evidence type="ECO:0000256" key="11">
    <source>
        <dbReference type="PIRSR" id="PIRSR000485-3"/>
    </source>
</evidence>
<dbReference type="PIRSF" id="PIRSF000485">
    <property type="entry name" value="Amd_phspho_trans"/>
    <property type="match status" value="1"/>
</dbReference>
<evidence type="ECO:0000313" key="14">
    <source>
        <dbReference type="Proteomes" id="UP000231198"/>
    </source>
</evidence>
<dbReference type="PROSITE" id="PS51278">
    <property type="entry name" value="GATASE_TYPE_2"/>
    <property type="match status" value="1"/>
</dbReference>
<reference evidence="14" key="1">
    <citation type="submission" date="2017-09" db="EMBL/GenBank/DDBJ databases">
        <title>Depth-based differentiation of microbial function through sediment-hosted aquifers and enrichment of novel symbionts in the deep terrestrial subsurface.</title>
        <authorList>
            <person name="Probst A.J."/>
            <person name="Ladd B."/>
            <person name="Jarett J.K."/>
            <person name="Geller-Mcgrath D.E."/>
            <person name="Sieber C.M.K."/>
            <person name="Emerson J.B."/>
            <person name="Anantharaman K."/>
            <person name="Thomas B.C."/>
            <person name="Malmstrom R."/>
            <person name="Stieglmeier M."/>
            <person name="Klingl A."/>
            <person name="Woyke T."/>
            <person name="Ryan C.M."/>
            <person name="Banfield J.F."/>
        </authorList>
    </citation>
    <scope>NUCLEOTIDE SEQUENCE [LARGE SCALE GENOMIC DNA]</scope>
</reference>
<dbReference type="InterPro" id="IPR000836">
    <property type="entry name" value="PRTase_dom"/>
</dbReference>
<keyword evidence="6 8" id="KW-0658">Purine biosynthesis</keyword>
<evidence type="ECO:0000259" key="12">
    <source>
        <dbReference type="PROSITE" id="PS51278"/>
    </source>
</evidence>
<dbReference type="SUPFAM" id="SSF53271">
    <property type="entry name" value="PRTase-like"/>
    <property type="match status" value="1"/>
</dbReference>
<keyword evidence="11" id="KW-0411">Iron-sulfur</keyword>
<keyword evidence="10" id="KW-0479">Metal-binding</keyword>
<feature type="active site" description="Nucleophile" evidence="9">
    <location>
        <position position="20"/>
    </location>
</feature>
<evidence type="ECO:0000256" key="9">
    <source>
        <dbReference type="PIRSR" id="PIRSR000485-1"/>
    </source>
</evidence>
<evidence type="ECO:0000256" key="2">
    <source>
        <dbReference type="ARBA" id="ARBA00010138"/>
    </source>
</evidence>
<dbReference type="GO" id="GO:0006189">
    <property type="term" value="P:'de novo' IMP biosynthetic process"/>
    <property type="evidence" value="ECO:0007669"/>
    <property type="project" value="UniProtKB-UniPathway"/>
</dbReference>
<keyword evidence="11" id="KW-0408">Iron</keyword>
<evidence type="ECO:0000256" key="10">
    <source>
        <dbReference type="PIRSR" id="PIRSR000485-2"/>
    </source>
</evidence>
<organism evidence="13 14">
    <name type="scientific">Candidatus Roizmanbacteria bacterium CG09_land_8_20_14_0_10_41_9</name>
    <dbReference type="NCBI Taxonomy" id="1974850"/>
    <lineage>
        <taxon>Bacteria</taxon>
        <taxon>Candidatus Roizmaniibacteriota</taxon>
    </lineage>
</organism>
<dbReference type="GO" id="GO:0009113">
    <property type="term" value="P:purine nucleobase biosynthetic process"/>
    <property type="evidence" value="ECO:0007669"/>
    <property type="project" value="InterPro"/>
</dbReference>
<sequence length="513" mass="56177">MQERFLSSGIEDEKPLQERCGIVAIFGPPSLNQVPLALRAGLGVQHRGQNGAGMTLQTENGITRYTGEGLLRDIFTPKVVEKKLSRASRITLLHTRYGTSGDYRSDNIQPCMVRASDGTDVVVIHNGEFANSEAMRERVMGPTPEGVSDTYLFTQLLAQATGNSWEEKLVRTLESVKGAYSLAIQIGPQLFLARDEFGLRPLMLGRTSDGWIAASETHALDKVNVRPVREIKKNEIARIDEQGLHTIREGVDGSGLCAFELAYFSRPDSLKPTYDEESGIAEDPRNWRTISSFRHRCGEILAQEAPINNATFVVGVPDSGVAVGTSYAEASGVPYVQAILRDHFDTNGDKRLFMTDNDINAIGSKVLGKLSILNDSEMWEDAIVVIGDDSIVRGNVSRKIVEIIRSLGAKAVHWVIGFPAVAHRCYLGVSMRTEEELIAAGHHSDPVAIAQEIGADSVHYISHEGFVRASNRSGSVVIPRNPQEIFLANNLCGGCVTGIYPVDREGNIFQYAR</sequence>
<evidence type="ECO:0000313" key="13">
    <source>
        <dbReference type="EMBL" id="PIS15978.1"/>
    </source>
</evidence>
<proteinExistence type="inferred from homology"/>
<dbReference type="Gene3D" id="3.40.50.2020">
    <property type="match status" value="1"/>
</dbReference>
<dbReference type="UniPathway" id="UPA00074">
    <property type="reaction ID" value="UER00124"/>
</dbReference>
<evidence type="ECO:0000256" key="4">
    <source>
        <dbReference type="ARBA" id="ARBA00022676"/>
    </source>
</evidence>
<comment type="pathway">
    <text evidence="1 8">Purine metabolism; IMP biosynthesis via de novo pathway; N(1)-(5-phospho-D-ribosyl)glycinamide from 5-phospho-alpha-D-ribose 1-diphosphate: step 1/2.</text>
</comment>
<keyword evidence="5 8" id="KW-0808">Transferase</keyword>